<dbReference type="EMBL" id="BAAARW010000044">
    <property type="protein sequence ID" value="GAA2456392.1"/>
    <property type="molecule type" value="Genomic_DNA"/>
</dbReference>
<feature type="region of interest" description="Disordered" evidence="1">
    <location>
        <begin position="132"/>
        <end position="183"/>
    </location>
</feature>
<protein>
    <submittedName>
        <fullName evidence="2">Uncharacterized protein</fullName>
    </submittedName>
</protein>
<feature type="compositionally biased region" description="Basic and acidic residues" evidence="1">
    <location>
        <begin position="144"/>
        <end position="157"/>
    </location>
</feature>
<name>A0ABN3KD64_9ACTN</name>
<gene>
    <name evidence="2" type="ORF">GCM10010191_89710</name>
</gene>
<feature type="region of interest" description="Disordered" evidence="1">
    <location>
        <begin position="235"/>
        <end position="281"/>
    </location>
</feature>
<evidence type="ECO:0000313" key="2">
    <source>
        <dbReference type="EMBL" id="GAA2456392.1"/>
    </source>
</evidence>
<keyword evidence="3" id="KW-1185">Reference proteome</keyword>
<feature type="compositionally biased region" description="Pro residues" evidence="1">
    <location>
        <begin position="262"/>
        <end position="275"/>
    </location>
</feature>
<reference evidence="2 3" key="1">
    <citation type="journal article" date="2019" name="Int. J. Syst. Evol. Microbiol.">
        <title>The Global Catalogue of Microorganisms (GCM) 10K type strain sequencing project: providing services to taxonomists for standard genome sequencing and annotation.</title>
        <authorList>
            <consortium name="The Broad Institute Genomics Platform"/>
            <consortium name="The Broad Institute Genome Sequencing Center for Infectious Disease"/>
            <person name="Wu L."/>
            <person name="Ma J."/>
        </authorList>
    </citation>
    <scope>NUCLEOTIDE SEQUENCE [LARGE SCALE GENOMIC DNA]</scope>
    <source>
        <strain evidence="2 3">JCM 3325</strain>
    </source>
</reference>
<dbReference type="Proteomes" id="UP001501231">
    <property type="component" value="Unassembled WGS sequence"/>
</dbReference>
<evidence type="ECO:0000256" key="1">
    <source>
        <dbReference type="SAM" id="MobiDB-lite"/>
    </source>
</evidence>
<accession>A0ABN3KD64</accession>
<comment type="caution">
    <text evidence="2">The sequence shown here is derived from an EMBL/GenBank/DDBJ whole genome shotgun (WGS) entry which is preliminary data.</text>
</comment>
<proteinExistence type="predicted"/>
<sequence length="281" mass="29657">MRGGAPRVVWFSSESDPRVVSARSVAADLLKEQTPAHLVWNPCSGEIVQLVPMTRAGGLMEGSVGHEGRVCAQVLVVGHARDPFTGTLLNRLDTIMKWLDAWGVTRRWPAGPPLPSPQSYHSRRARRDWARGGHFGASQVPGLHRPDPGGIDIRRVTGPDTPVTALPRQRPIPSQQPARPVPALPLTDATLTDATLADAPDPADAEPTYANGGRLTVLPRTAAPVGPTVASVAYSLGTDSPLDDPVDAPTSHRLSAPLATTAPPPTPTPAPPVPEPASMRS</sequence>
<organism evidence="2 3">
    <name type="scientific">Actinomadura vinacea</name>
    <dbReference type="NCBI Taxonomy" id="115336"/>
    <lineage>
        <taxon>Bacteria</taxon>
        <taxon>Bacillati</taxon>
        <taxon>Actinomycetota</taxon>
        <taxon>Actinomycetes</taxon>
        <taxon>Streptosporangiales</taxon>
        <taxon>Thermomonosporaceae</taxon>
        <taxon>Actinomadura</taxon>
    </lineage>
</organism>
<evidence type="ECO:0000313" key="3">
    <source>
        <dbReference type="Proteomes" id="UP001501231"/>
    </source>
</evidence>